<name>A0A852YK39_9MICO</name>
<dbReference type="InterPro" id="IPR003439">
    <property type="entry name" value="ABC_transporter-like_ATP-bd"/>
</dbReference>
<feature type="region of interest" description="Disordered" evidence="5">
    <location>
        <begin position="252"/>
        <end position="287"/>
    </location>
</feature>
<evidence type="ECO:0000313" key="7">
    <source>
        <dbReference type="EMBL" id="NYG98109.1"/>
    </source>
</evidence>
<dbReference type="GO" id="GO:0005524">
    <property type="term" value="F:ATP binding"/>
    <property type="evidence" value="ECO:0007669"/>
    <property type="project" value="UniProtKB-KW"/>
</dbReference>
<dbReference type="Gene3D" id="3.40.50.300">
    <property type="entry name" value="P-loop containing nucleotide triphosphate hydrolases"/>
    <property type="match status" value="1"/>
</dbReference>
<dbReference type="InterPro" id="IPR027417">
    <property type="entry name" value="P-loop_NTPase"/>
</dbReference>
<dbReference type="RefSeq" id="WP_179565299.1">
    <property type="nucleotide sequence ID" value="NZ_JACBZY010000001.1"/>
</dbReference>
<keyword evidence="8" id="KW-1185">Reference proteome</keyword>
<evidence type="ECO:0000313" key="8">
    <source>
        <dbReference type="Proteomes" id="UP000553888"/>
    </source>
</evidence>
<dbReference type="Proteomes" id="UP000553888">
    <property type="component" value="Unassembled WGS sequence"/>
</dbReference>
<accession>A0A852YK39</accession>
<evidence type="ECO:0000256" key="4">
    <source>
        <dbReference type="ARBA" id="ARBA00022840"/>
    </source>
</evidence>
<dbReference type="PROSITE" id="PS50893">
    <property type="entry name" value="ABC_TRANSPORTER_2"/>
    <property type="match status" value="1"/>
</dbReference>
<dbReference type="AlphaFoldDB" id="A0A852YK39"/>
<dbReference type="CDD" id="cd03235">
    <property type="entry name" value="ABC_Metallic_Cations"/>
    <property type="match status" value="1"/>
</dbReference>
<dbReference type="PANTHER" id="PTHR42734:SF17">
    <property type="entry name" value="METAL TRANSPORT SYSTEM ATP-BINDING PROTEIN TM_0124-RELATED"/>
    <property type="match status" value="1"/>
</dbReference>
<feature type="domain" description="ABC transporter" evidence="6">
    <location>
        <begin position="4"/>
        <end position="237"/>
    </location>
</feature>
<dbReference type="SMART" id="SM00382">
    <property type="entry name" value="AAA"/>
    <property type="match status" value="1"/>
</dbReference>
<proteinExistence type="inferred from homology"/>
<sequence length="287" mass="30679">MTVLRLNGAGLAYGSRHLWSGLDLEVAAGEFVAVLGANGSGKTSLLKVILGQQQLSSGTAELLGERIHGGDRRIGYIPQQKMAEPGTPLRGRDLVGLGVDGHRLGPGWPSRARRQKVDALLESVGASGFASRPIGTLSGGEQQRLRVGQSLAGDPRLLLCDEPLISLDLRHQREVSELIDRQRRERDLGVLFVTHDVNPILGMVDRVLYLANGAFRIGTPDEVLRSEVLSELYQSPIDVIRTRGRIVVVGVPDSSHHHDDHDHADHGGHPHTAGTGGLGTHPTGGAA</sequence>
<dbReference type="InterPro" id="IPR003593">
    <property type="entry name" value="AAA+_ATPase"/>
</dbReference>
<evidence type="ECO:0000256" key="3">
    <source>
        <dbReference type="ARBA" id="ARBA00022741"/>
    </source>
</evidence>
<dbReference type="SUPFAM" id="SSF52540">
    <property type="entry name" value="P-loop containing nucleoside triphosphate hydrolases"/>
    <property type="match status" value="1"/>
</dbReference>
<evidence type="ECO:0000256" key="2">
    <source>
        <dbReference type="ARBA" id="ARBA00022448"/>
    </source>
</evidence>
<organism evidence="7 8">
    <name type="scientific">Schumannella luteola</name>
    <dbReference type="NCBI Taxonomy" id="472059"/>
    <lineage>
        <taxon>Bacteria</taxon>
        <taxon>Bacillati</taxon>
        <taxon>Actinomycetota</taxon>
        <taxon>Actinomycetes</taxon>
        <taxon>Micrococcales</taxon>
        <taxon>Microbacteriaceae</taxon>
        <taxon>Schumannella</taxon>
    </lineage>
</organism>
<keyword evidence="2" id="KW-0813">Transport</keyword>
<dbReference type="PANTHER" id="PTHR42734">
    <property type="entry name" value="METAL TRANSPORT SYSTEM ATP-BINDING PROTEIN TM_0124-RELATED"/>
    <property type="match status" value="1"/>
</dbReference>
<gene>
    <name evidence="7" type="ORF">BJ979_000735</name>
</gene>
<comment type="caution">
    <text evidence="7">The sequence shown here is derived from an EMBL/GenBank/DDBJ whole genome shotgun (WGS) entry which is preliminary data.</text>
</comment>
<reference evidence="7 8" key="1">
    <citation type="submission" date="2020-07" db="EMBL/GenBank/DDBJ databases">
        <title>Sequencing the genomes of 1000 actinobacteria strains.</title>
        <authorList>
            <person name="Klenk H.-P."/>
        </authorList>
    </citation>
    <scope>NUCLEOTIDE SEQUENCE [LARGE SCALE GENOMIC DNA]</scope>
    <source>
        <strain evidence="7 8">DSM 23141</strain>
    </source>
</reference>
<dbReference type="Pfam" id="PF00005">
    <property type="entry name" value="ABC_tran"/>
    <property type="match status" value="1"/>
</dbReference>
<keyword evidence="3" id="KW-0547">Nucleotide-binding</keyword>
<evidence type="ECO:0000259" key="6">
    <source>
        <dbReference type="PROSITE" id="PS50893"/>
    </source>
</evidence>
<keyword evidence="4 7" id="KW-0067">ATP-binding</keyword>
<dbReference type="GO" id="GO:0016887">
    <property type="term" value="F:ATP hydrolysis activity"/>
    <property type="evidence" value="ECO:0007669"/>
    <property type="project" value="InterPro"/>
</dbReference>
<feature type="compositionally biased region" description="Basic and acidic residues" evidence="5">
    <location>
        <begin position="254"/>
        <end position="268"/>
    </location>
</feature>
<comment type="similarity">
    <text evidence="1">Belongs to the ABC transporter superfamily.</text>
</comment>
<dbReference type="InterPro" id="IPR017871">
    <property type="entry name" value="ABC_transporter-like_CS"/>
</dbReference>
<dbReference type="EMBL" id="JACBZY010000001">
    <property type="protein sequence ID" value="NYG98109.1"/>
    <property type="molecule type" value="Genomic_DNA"/>
</dbReference>
<evidence type="ECO:0000256" key="5">
    <source>
        <dbReference type="SAM" id="MobiDB-lite"/>
    </source>
</evidence>
<protein>
    <submittedName>
        <fullName evidence="7">Zinc/manganese transport system ATP-binding protein</fullName>
    </submittedName>
</protein>
<dbReference type="InterPro" id="IPR050153">
    <property type="entry name" value="Metal_Ion_Import_ABC"/>
</dbReference>
<evidence type="ECO:0000256" key="1">
    <source>
        <dbReference type="ARBA" id="ARBA00005417"/>
    </source>
</evidence>
<dbReference type="PROSITE" id="PS00211">
    <property type="entry name" value="ABC_TRANSPORTER_1"/>
    <property type="match status" value="1"/>
</dbReference>